<dbReference type="RefSeq" id="WP_124925257.1">
    <property type="nucleotide sequence ID" value="NZ_BMOH01000003.1"/>
</dbReference>
<keyword evidence="23" id="KW-1185">Reference proteome</keyword>
<comment type="function">
    <text evidence="2 20">Cell wall formation.</text>
</comment>
<evidence type="ECO:0000256" key="11">
    <source>
        <dbReference type="ARBA" id="ARBA00022827"/>
    </source>
</evidence>
<dbReference type="Pfam" id="PF01565">
    <property type="entry name" value="FAD_binding_4"/>
    <property type="match status" value="1"/>
</dbReference>
<dbReference type="InterPro" id="IPR016166">
    <property type="entry name" value="FAD-bd_PCMH"/>
</dbReference>
<keyword evidence="17 20" id="KW-0961">Cell wall biogenesis/degradation</keyword>
<evidence type="ECO:0000256" key="18">
    <source>
        <dbReference type="ARBA" id="ARBA00031026"/>
    </source>
</evidence>
<evidence type="ECO:0000256" key="15">
    <source>
        <dbReference type="ARBA" id="ARBA00023002"/>
    </source>
</evidence>
<evidence type="ECO:0000259" key="21">
    <source>
        <dbReference type="PROSITE" id="PS51387"/>
    </source>
</evidence>
<comment type="pathway">
    <text evidence="4 20">Cell wall biogenesis; peptidoglycan biosynthesis.</text>
</comment>
<dbReference type="PANTHER" id="PTHR21071">
    <property type="entry name" value="UDP-N-ACETYLENOLPYRUVOYLGLUCOSAMINE REDUCTASE"/>
    <property type="match status" value="1"/>
</dbReference>
<dbReference type="GO" id="GO:0071555">
    <property type="term" value="P:cell wall organization"/>
    <property type="evidence" value="ECO:0007669"/>
    <property type="project" value="UniProtKB-KW"/>
</dbReference>
<dbReference type="EMBL" id="RQXV01000002">
    <property type="protein sequence ID" value="RRD00675.1"/>
    <property type="molecule type" value="Genomic_DNA"/>
</dbReference>
<name>A0A3P1SUN3_9GAMM</name>
<protein>
    <recommendedName>
        <fullName evidence="7 20">UDP-N-acetylenolpyruvoylglucosamine reductase</fullName>
        <ecNumber evidence="6 20">1.3.1.98</ecNumber>
    </recommendedName>
    <alternativeName>
        <fullName evidence="18 20">UDP-N-acetylmuramate dehydrogenase</fullName>
    </alternativeName>
</protein>
<evidence type="ECO:0000256" key="12">
    <source>
        <dbReference type="ARBA" id="ARBA00022857"/>
    </source>
</evidence>
<dbReference type="UniPathway" id="UPA00219"/>
<dbReference type="GO" id="GO:0008762">
    <property type="term" value="F:UDP-N-acetylmuramate dehydrogenase activity"/>
    <property type="evidence" value="ECO:0007669"/>
    <property type="project" value="UniProtKB-UniRule"/>
</dbReference>
<feature type="domain" description="FAD-binding PCMH-type" evidence="21">
    <location>
        <begin position="18"/>
        <end position="190"/>
    </location>
</feature>
<dbReference type="SUPFAM" id="SSF56194">
    <property type="entry name" value="Uridine diphospho-N-Acetylenolpyruvylglucosamine reductase, MurB, C-terminal domain"/>
    <property type="match status" value="1"/>
</dbReference>
<reference evidence="22 23" key="1">
    <citation type="submission" date="2018-11" db="EMBL/GenBank/DDBJ databases">
        <title>The draft genome sequence of Amphritea balenae JAMM 1525T.</title>
        <authorList>
            <person name="Fang Z."/>
            <person name="Zhang Y."/>
            <person name="Han X."/>
        </authorList>
    </citation>
    <scope>NUCLEOTIDE SEQUENCE [LARGE SCALE GENOMIC DNA]</scope>
    <source>
        <strain evidence="22 23">JAMM 1525</strain>
    </source>
</reference>
<evidence type="ECO:0000256" key="4">
    <source>
        <dbReference type="ARBA" id="ARBA00004752"/>
    </source>
</evidence>
<dbReference type="GO" id="GO:0008360">
    <property type="term" value="P:regulation of cell shape"/>
    <property type="evidence" value="ECO:0007669"/>
    <property type="project" value="UniProtKB-KW"/>
</dbReference>
<dbReference type="NCBIfam" id="NF000755">
    <property type="entry name" value="PRK00046.1"/>
    <property type="match status" value="1"/>
</dbReference>
<keyword evidence="14 20" id="KW-0573">Peptidoglycan synthesis</keyword>
<evidence type="ECO:0000256" key="19">
    <source>
        <dbReference type="ARBA" id="ARBA00048914"/>
    </source>
</evidence>
<keyword evidence="11 20" id="KW-0274">FAD</keyword>
<comment type="catalytic activity">
    <reaction evidence="19 20">
        <text>UDP-N-acetyl-alpha-D-muramate + NADP(+) = UDP-N-acetyl-3-O-(1-carboxyvinyl)-alpha-D-glucosamine + NADPH + H(+)</text>
        <dbReference type="Rhea" id="RHEA:12248"/>
        <dbReference type="ChEBI" id="CHEBI:15378"/>
        <dbReference type="ChEBI" id="CHEBI:57783"/>
        <dbReference type="ChEBI" id="CHEBI:58349"/>
        <dbReference type="ChEBI" id="CHEBI:68483"/>
        <dbReference type="ChEBI" id="CHEBI:70757"/>
        <dbReference type="EC" id="1.3.1.98"/>
    </reaction>
</comment>
<dbReference type="Proteomes" id="UP000267535">
    <property type="component" value="Unassembled WGS sequence"/>
</dbReference>
<evidence type="ECO:0000256" key="1">
    <source>
        <dbReference type="ARBA" id="ARBA00001974"/>
    </source>
</evidence>
<dbReference type="PANTHER" id="PTHR21071:SF4">
    <property type="entry name" value="UDP-N-ACETYLENOLPYRUVOYLGLUCOSAMINE REDUCTASE"/>
    <property type="match status" value="1"/>
</dbReference>
<evidence type="ECO:0000256" key="6">
    <source>
        <dbReference type="ARBA" id="ARBA00012518"/>
    </source>
</evidence>
<evidence type="ECO:0000313" key="22">
    <source>
        <dbReference type="EMBL" id="RRD00675.1"/>
    </source>
</evidence>
<keyword evidence="9 20" id="KW-0132">Cell division</keyword>
<dbReference type="GO" id="GO:0005829">
    <property type="term" value="C:cytosol"/>
    <property type="evidence" value="ECO:0007669"/>
    <property type="project" value="TreeGrafter"/>
</dbReference>
<dbReference type="NCBIfam" id="TIGR00179">
    <property type="entry name" value="murB"/>
    <property type="match status" value="1"/>
</dbReference>
<keyword evidence="10 20" id="KW-0285">Flavoprotein</keyword>
<evidence type="ECO:0000256" key="20">
    <source>
        <dbReference type="HAMAP-Rule" id="MF_00037"/>
    </source>
</evidence>
<dbReference type="GO" id="GO:0051301">
    <property type="term" value="P:cell division"/>
    <property type="evidence" value="ECO:0007669"/>
    <property type="project" value="UniProtKB-KW"/>
</dbReference>
<comment type="similarity">
    <text evidence="5 20">Belongs to the MurB family.</text>
</comment>
<evidence type="ECO:0000256" key="17">
    <source>
        <dbReference type="ARBA" id="ARBA00023316"/>
    </source>
</evidence>
<accession>A0A3P1SUN3</accession>
<dbReference type="InterPro" id="IPR003170">
    <property type="entry name" value="MurB"/>
</dbReference>
<feature type="active site" evidence="20">
    <location>
        <position position="166"/>
    </location>
</feature>
<comment type="subcellular location">
    <subcellularLocation>
        <location evidence="3 20">Cytoplasm</location>
    </subcellularLocation>
</comment>
<evidence type="ECO:0000256" key="5">
    <source>
        <dbReference type="ARBA" id="ARBA00010485"/>
    </source>
</evidence>
<dbReference type="InterPro" id="IPR036635">
    <property type="entry name" value="MurB_C_sf"/>
</dbReference>
<dbReference type="OrthoDB" id="9804753at2"/>
<evidence type="ECO:0000256" key="10">
    <source>
        <dbReference type="ARBA" id="ARBA00022630"/>
    </source>
</evidence>
<evidence type="ECO:0000256" key="13">
    <source>
        <dbReference type="ARBA" id="ARBA00022960"/>
    </source>
</evidence>
<dbReference type="GO" id="GO:0071949">
    <property type="term" value="F:FAD binding"/>
    <property type="evidence" value="ECO:0007669"/>
    <property type="project" value="InterPro"/>
</dbReference>
<dbReference type="AlphaFoldDB" id="A0A3P1SUN3"/>
<keyword evidence="13 20" id="KW-0133">Cell shape</keyword>
<organism evidence="22 23">
    <name type="scientific">Amphritea balenae</name>
    <dbReference type="NCBI Taxonomy" id="452629"/>
    <lineage>
        <taxon>Bacteria</taxon>
        <taxon>Pseudomonadati</taxon>
        <taxon>Pseudomonadota</taxon>
        <taxon>Gammaproteobacteria</taxon>
        <taxon>Oceanospirillales</taxon>
        <taxon>Oceanospirillaceae</taxon>
        <taxon>Amphritea</taxon>
    </lineage>
</organism>
<dbReference type="InterPro" id="IPR036318">
    <property type="entry name" value="FAD-bd_PCMH-like_sf"/>
</dbReference>
<evidence type="ECO:0000256" key="9">
    <source>
        <dbReference type="ARBA" id="ARBA00022618"/>
    </source>
</evidence>
<keyword evidence="8 20" id="KW-0963">Cytoplasm</keyword>
<dbReference type="Gene3D" id="3.90.78.10">
    <property type="entry name" value="UDP-N-acetylenolpyruvoylglucosamine reductase, C-terminal domain"/>
    <property type="match status" value="1"/>
</dbReference>
<sequence>MPSLIQENVSLKAFNSFGFDVTARYFTELTSMDQIESVLGFARNNRLALLVIGGGSNLVLTDDIDALVLVNRLCEREIIAEQDGVVRVQAGAGENWHDFVRWTLEQGLSGLENLSLIPGTVGAAPMQNIGAYGVELKDVMLSLEAYDIETGEIKVFSCDQCGFGYRDSVFKNRYPGRYLVLSVLFSLQAEYQPVLHYGGIADELAAAGIETPTALQVSDLICEVRCRKLPQPEAIGNAGSFFKNPVISNAEAEQLKQRFSGLVSFSDKPGFTKLAAGWLIDQLGWKGRRQGDAGVYDKQALVLVNHGTATGSDILELAGAIQADVYSHYGVMLEIEPRSYP</sequence>
<dbReference type="InterPro" id="IPR011601">
    <property type="entry name" value="MurB_C"/>
</dbReference>
<evidence type="ECO:0000256" key="16">
    <source>
        <dbReference type="ARBA" id="ARBA00023306"/>
    </source>
</evidence>
<feature type="active site" evidence="20">
    <location>
        <position position="336"/>
    </location>
</feature>
<dbReference type="Gene3D" id="3.30.43.10">
    <property type="entry name" value="Uridine Diphospho-n-acetylenolpyruvylglucosamine Reductase, domain 2"/>
    <property type="match status" value="1"/>
</dbReference>
<dbReference type="InterPro" id="IPR016169">
    <property type="entry name" value="FAD-bd_PCMH_sub2"/>
</dbReference>
<dbReference type="InterPro" id="IPR006094">
    <property type="entry name" value="Oxid_FAD_bind_N"/>
</dbReference>
<evidence type="ECO:0000256" key="8">
    <source>
        <dbReference type="ARBA" id="ARBA00022490"/>
    </source>
</evidence>
<keyword evidence="12 20" id="KW-0521">NADP</keyword>
<keyword evidence="15 20" id="KW-0560">Oxidoreductase</keyword>
<dbReference type="PROSITE" id="PS51387">
    <property type="entry name" value="FAD_PCMH"/>
    <property type="match status" value="1"/>
</dbReference>
<dbReference type="GO" id="GO:0009252">
    <property type="term" value="P:peptidoglycan biosynthetic process"/>
    <property type="evidence" value="ECO:0007669"/>
    <property type="project" value="UniProtKB-UniRule"/>
</dbReference>
<dbReference type="NCBIfam" id="NF010478">
    <property type="entry name" value="PRK13903.1"/>
    <property type="match status" value="1"/>
</dbReference>
<feature type="active site" description="Proton donor" evidence="20">
    <location>
        <position position="240"/>
    </location>
</feature>
<keyword evidence="16 20" id="KW-0131">Cell cycle</keyword>
<dbReference type="HAMAP" id="MF_00037">
    <property type="entry name" value="MurB"/>
    <property type="match status" value="1"/>
</dbReference>
<proteinExistence type="inferred from homology"/>
<evidence type="ECO:0000313" key="23">
    <source>
        <dbReference type="Proteomes" id="UP000267535"/>
    </source>
</evidence>
<comment type="caution">
    <text evidence="22">The sequence shown here is derived from an EMBL/GenBank/DDBJ whole genome shotgun (WGS) entry which is preliminary data.</text>
</comment>
<dbReference type="InterPro" id="IPR016167">
    <property type="entry name" value="FAD-bd_PCMH_sub1"/>
</dbReference>
<dbReference type="SUPFAM" id="SSF56176">
    <property type="entry name" value="FAD-binding/transporter-associated domain-like"/>
    <property type="match status" value="1"/>
</dbReference>
<dbReference type="EC" id="1.3.1.98" evidence="6 20"/>
<comment type="cofactor">
    <cofactor evidence="1 20">
        <name>FAD</name>
        <dbReference type="ChEBI" id="CHEBI:57692"/>
    </cofactor>
</comment>
<gene>
    <name evidence="20" type="primary">murB</name>
    <name evidence="22" type="ORF">EHS89_06210</name>
</gene>
<evidence type="ECO:0000256" key="14">
    <source>
        <dbReference type="ARBA" id="ARBA00022984"/>
    </source>
</evidence>
<dbReference type="Pfam" id="PF02873">
    <property type="entry name" value="MurB_C"/>
    <property type="match status" value="1"/>
</dbReference>
<evidence type="ECO:0000256" key="2">
    <source>
        <dbReference type="ARBA" id="ARBA00003921"/>
    </source>
</evidence>
<evidence type="ECO:0000256" key="7">
    <source>
        <dbReference type="ARBA" id="ARBA00015188"/>
    </source>
</evidence>
<evidence type="ECO:0000256" key="3">
    <source>
        <dbReference type="ARBA" id="ARBA00004496"/>
    </source>
</evidence>
<dbReference type="Gene3D" id="3.30.465.10">
    <property type="match status" value="1"/>
</dbReference>